<protein>
    <submittedName>
        <fullName evidence="2">Uncharacterized protein</fullName>
    </submittedName>
</protein>
<organism evidence="2 3">
    <name type="scientific">Anisodus tanguticus</name>
    <dbReference type="NCBI Taxonomy" id="243964"/>
    <lineage>
        <taxon>Eukaryota</taxon>
        <taxon>Viridiplantae</taxon>
        <taxon>Streptophyta</taxon>
        <taxon>Embryophyta</taxon>
        <taxon>Tracheophyta</taxon>
        <taxon>Spermatophyta</taxon>
        <taxon>Magnoliopsida</taxon>
        <taxon>eudicotyledons</taxon>
        <taxon>Gunneridae</taxon>
        <taxon>Pentapetalae</taxon>
        <taxon>asterids</taxon>
        <taxon>lamiids</taxon>
        <taxon>Solanales</taxon>
        <taxon>Solanaceae</taxon>
        <taxon>Solanoideae</taxon>
        <taxon>Hyoscyameae</taxon>
        <taxon>Anisodus</taxon>
    </lineage>
</organism>
<feature type="region of interest" description="Disordered" evidence="1">
    <location>
        <begin position="11"/>
        <end position="51"/>
    </location>
</feature>
<sequence>MALFSGFLSCFSSSVPSSSSRVCDDAVNNTSKSSDKLGAKSKKKSSSAPIPVSYFPINSQFSRL</sequence>
<evidence type="ECO:0000313" key="3">
    <source>
        <dbReference type="Proteomes" id="UP001291623"/>
    </source>
</evidence>
<gene>
    <name evidence="2" type="ORF">RND71_001504</name>
</gene>
<evidence type="ECO:0000256" key="1">
    <source>
        <dbReference type="SAM" id="MobiDB-lite"/>
    </source>
</evidence>
<dbReference type="EMBL" id="JAVYJV010000001">
    <property type="protein sequence ID" value="KAK4379642.1"/>
    <property type="molecule type" value="Genomic_DNA"/>
</dbReference>
<dbReference type="AlphaFoldDB" id="A0AAE1VSC1"/>
<proteinExistence type="predicted"/>
<dbReference type="Proteomes" id="UP001291623">
    <property type="component" value="Unassembled WGS sequence"/>
</dbReference>
<feature type="compositionally biased region" description="Low complexity" evidence="1">
    <location>
        <begin position="11"/>
        <end position="20"/>
    </location>
</feature>
<reference evidence="2" key="1">
    <citation type="submission" date="2023-12" db="EMBL/GenBank/DDBJ databases">
        <title>Genome assembly of Anisodus tanguticus.</title>
        <authorList>
            <person name="Wang Y.-J."/>
        </authorList>
    </citation>
    <scope>NUCLEOTIDE SEQUENCE</scope>
    <source>
        <strain evidence="2">KB-2021</strain>
        <tissue evidence="2">Leaf</tissue>
    </source>
</reference>
<accession>A0AAE1VSC1</accession>
<evidence type="ECO:0000313" key="2">
    <source>
        <dbReference type="EMBL" id="KAK4379642.1"/>
    </source>
</evidence>
<keyword evidence="3" id="KW-1185">Reference proteome</keyword>
<name>A0AAE1VSC1_9SOLA</name>
<comment type="caution">
    <text evidence="2">The sequence shown here is derived from an EMBL/GenBank/DDBJ whole genome shotgun (WGS) entry which is preliminary data.</text>
</comment>
<dbReference type="PANTHER" id="PTHR37748:SF1">
    <property type="entry name" value="PROTEIN, PUTATIVE-RELATED"/>
    <property type="match status" value="1"/>
</dbReference>
<dbReference type="PANTHER" id="PTHR37748">
    <property type="entry name" value="PROTEIN, PUTATIVE-RELATED"/>
    <property type="match status" value="1"/>
</dbReference>